<evidence type="ECO:0000313" key="1">
    <source>
        <dbReference type="EMBL" id="MDT0582872.1"/>
    </source>
</evidence>
<sequence length="386" mass="45261">MDLSWKFIVSVDDIAPALWQQLIDDKPDFCTPFLSLHFLKGLEQSKCVGQGTGWISQHIAVFEKEKLLAFLPCYLKTHSYGEYVFDHAWANAYQHHQIPYYPKLVCCIPFTPVTGSRLLLRQDTNIKSDEIYAFIGKHVEDIVQQATASSFHTLFLPEKDSKQLEPFGIMPRISVQFVWQNNAYRDFDDFLDEMTSRKRRSIKKERAKLQQDNLEIKQLCGEDITESVLDDFYLCYQQTYLKRSGHTGYLNREFFTYLQKHMRQSLMIVMAFEDDNCIASALFFYNEQLLCGRYWGALKELSGLHFECCYYQGIEFCIQNKIQTFNPGTQGEHKILRGFRPSYCYSNHYLQHPDFRSAVADFLERETLGVQQYKHQADSVLPFKQD</sequence>
<protein>
    <submittedName>
        <fullName evidence="1">GNAT family N-acetyltransferase</fullName>
        <ecNumber evidence="1">2.3.1.-</ecNumber>
    </submittedName>
</protein>
<evidence type="ECO:0000313" key="2">
    <source>
        <dbReference type="Proteomes" id="UP001249020"/>
    </source>
</evidence>
<proteinExistence type="predicted"/>
<dbReference type="InterPro" id="IPR007434">
    <property type="entry name" value="FemAB-like"/>
</dbReference>
<comment type="caution">
    <text evidence="1">The sequence shown here is derived from an EMBL/GenBank/DDBJ whole genome shotgun (WGS) entry which is preliminary data.</text>
</comment>
<keyword evidence="1" id="KW-0808">Transferase</keyword>
<dbReference type="EMBL" id="JAVRIE010000003">
    <property type="protein sequence ID" value="MDT0582872.1"/>
    <property type="molecule type" value="Genomic_DNA"/>
</dbReference>
<name>A0AAW8R107_9ALTE</name>
<accession>A0AAW8R107</accession>
<dbReference type="Pfam" id="PF04339">
    <property type="entry name" value="FemAB_like"/>
    <property type="match status" value="1"/>
</dbReference>
<keyword evidence="2" id="KW-1185">Reference proteome</keyword>
<keyword evidence="1" id="KW-0012">Acyltransferase</keyword>
<dbReference type="SUPFAM" id="SSF55729">
    <property type="entry name" value="Acyl-CoA N-acyltransferases (Nat)"/>
    <property type="match status" value="1"/>
</dbReference>
<dbReference type="InterPro" id="IPR016181">
    <property type="entry name" value="Acyl_CoA_acyltransferase"/>
</dbReference>
<dbReference type="GO" id="GO:0016746">
    <property type="term" value="F:acyltransferase activity"/>
    <property type="evidence" value="ECO:0007669"/>
    <property type="project" value="UniProtKB-KW"/>
</dbReference>
<dbReference type="PANTHER" id="PTHR47017">
    <property type="entry name" value="ACYL-COA"/>
    <property type="match status" value="1"/>
</dbReference>
<dbReference type="Gene3D" id="3.40.630.30">
    <property type="match status" value="1"/>
</dbReference>
<dbReference type="PANTHER" id="PTHR47017:SF1">
    <property type="entry name" value="ACYL-COA"/>
    <property type="match status" value="1"/>
</dbReference>
<organism evidence="1 2">
    <name type="scientific">Brumicola blandensis</name>
    <dbReference type="NCBI Taxonomy" id="3075611"/>
    <lineage>
        <taxon>Bacteria</taxon>
        <taxon>Pseudomonadati</taxon>
        <taxon>Pseudomonadota</taxon>
        <taxon>Gammaproteobacteria</taxon>
        <taxon>Alteromonadales</taxon>
        <taxon>Alteromonadaceae</taxon>
        <taxon>Brumicola</taxon>
    </lineage>
</organism>
<dbReference type="EC" id="2.3.1.-" evidence="1"/>
<gene>
    <name evidence="1" type="ORF">RM544_09980</name>
</gene>
<dbReference type="AlphaFoldDB" id="A0AAW8R107"/>
<dbReference type="Proteomes" id="UP001249020">
    <property type="component" value="Unassembled WGS sequence"/>
</dbReference>
<dbReference type="RefSeq" id="WP_311361642.1">
    <property type="nucleotide sequence ID" value="NZ_JAVRIE010000003.1"/>
</dbReference>
<reference evidence="1 2" key="1">
    <citation type="submission" date="2023-09" db="EMBL/GenBank/DDBJ databases">
        <authorList>
            <person name="Rey-Velasco X."/>
        </authorList>
    </citation>
    <scope>NUCLEOTIDE SEQUENCE [LARGE SCALE GENOMIC DNA]</scope>
    <source>
        <strain evidence="1 2">W409</strain>
    </source>
</reference>